<dbReference type="EC" id="3.4.21.-" evidence="7"/>
<keyword evidence="4 7" id="KW-0645">Protease</keyword>
<evidence type="ECO:0000256" key="3">
    <source>
        <dbReference type="ARBA" id="ARBA00022490"/>
    </source>
</evidence>
<dbReference type="Gene3D" id="3.90.226.10">
    <property type="entry name" value="2-enoyl-CoA Hydratase, Chain A, domain 1"/>
    <property type="match status" value="1"/>
</dbReference>
<dbReference type="SUPFAM" id="SSF50156">
    <property type="entry name" value="PDZ domain-like"/>
    <property type="match status" value="1"/>
</dbReference>
<evidence type="ECO:0000256" key="6">
    <source>
        <dbReference type="ARBA" id="ARBA00022825"/>
    </source>
</evidence>
<protein>
    <recommendedName>
        <fullName evidence="7">Tricorn protease homolog</fullName>
        <ecNumber evidence="7">3.4.21.-</ecNumber>
    </recommendedName>
</protein>
<keyword evidence="11" id="KW-1185">Reference proteome</keyword>
<name>A0ABW3JTV5_9FLAO</name>
<proteinExistence type="inferred from homology"/>
<evidence type="ECO:0000256" key="8">
    <source>
        <dbReference type="SAM" id="SignalP"/>
    </source>
</evidence>
<dbReference type="SUPFAM" id="SSF69304">
    <property type="entry name" value="Tricorn protease N-terminal domain"/>
    <property type="match status" value="1"/>
</dbReference>
<dbReference type="SUPFAM" id="SSF82171">
    <property type="entry name" value="DPP6 N-terminal domain-like"/>
    <property type="match status" value="1"/>
</dbReference>
<dbReference type="PANTHER" id="PTHR43253">
    <property type="entry name" value="TRICORN PROTEASE HOMOLOG 2-RELATED"/>
    <property type="match status" value="1"/>
</dbReference>
<dbReference type="Gene3D" id="3.30.750.44">
    <property type="match status" value="1"/>
</dbReference>
<accession>A0ABW3JTV5</accession>
<dbReference type="InterPro" id="IPR036034">
    <property type="entry name" value="PDZ_sf"/>
</dbReference>
<dbReference type="InterPro" id="IPR012393">
    <property type="entry name" value="Tricorn_protease"/>
</dbReference>
<comment type="function">
    <text evidence="7">Degrades oligopeptides.</text>
</comment>
<evidence type="ECO:0000256" key="7">
    <source>
        <dbReference type="PIRNR" id="PIRNR036421"/>
    </source>
</evidence>
<gene>
    <name evidence="10" type="ORF">ACFQ1U_08515</name>
</gene>
<keyword evidence="5 7" id="KW-0378">Hydrolase</keyword>
<keyword evidence="6 7" id="KW-0720">Serine protease</keyword>
<dbReference type="Gene3D" id="2.30.42.10">
    <property type="match status" value="1"/>
</dbReference>
<dbReference type="PIRSF" id="PIRSF036421">
    <property type="entry name" value="Tricorn_protease"/>
    <property type="match status" value="1"/>
</dbReference>
<dbReference type="InterPro" id="IPR015943">
    <property type="entry name" value="WD40/YVTN_repeat-like_dom_sf"/>
</dbReference>
<keyword evidence="8" id="KW-0732">Signal</keyword>
<dbReference type="CDD" id="cd07562">
    <property type="entry name" value="Peptidase_S41_TRI"/>
    <property type="match status" value="1"/>
</dbReference>
<dbReference type="PANTHER" id="PTHR43253:SF1">
    <property type="entry name" value="TRICORN PROTEASE HOMOLOG 2-RELATED"/>
    <property type="match status" value="1"/>
</dbReference>
<evidence type="ECO:0000313" key="10">
    <source>
        <dbReference type="EMBL" id="MFD0993245.1"/>
    </source>
</evidence>
<evidence type="ECO:0000256" key="2">
    <source>
        <dbReference type="ARBA" id="ARBA00008524"/>
    </source>
</evidence>
<feature type="chain" id="PRO_5046243475" description="Tricorn protease homolog" evidence="8">
    <location>
        <begin position="21"/>
        <end position="1055"/>
    </location>
</feature>
<dbReference type="SMART" id="SM00245">
    <property type="entry name" value="TSPc"/>
    <property type="match status" value="1"/>
</dbReference>
<evidence type="ECO:0000256" key="1">
    <source>
        <dbReference type="ARBA" id="ARBA00004496"/>
    </source>
</evidence>
<dbReference type="SMART" id="SM00228">
    <property type="entry name" value="PDZ"/>
    <property type="match status" value="1"/>
</dbReference>
<dbReference type="InterPro" id="IPR001478">
    <property type="entry name" value="PDZ"/>
</dbReference>
<comment type="similarity">
    <text evidence="2 7">Belongs to the peptidase S41B family.</text>
</comment>
<evidence type="ECO:0000313" key="11">
    <source>
        <dbReference type="Proteomes" id="UP001597062"/>
    </source>
</evidence>
<dbReference type="SUPFAM" id="SSF52096">
    <property type="entry name" value="ClpP/crotonase"/>
    <property type="match status" value="1"/>
</dbReference>
<dbReference type="Proteomes" id="UP001597062">
    <property type="component" value="Unassembled WGS sequence"/>
</dbReference>
<feature type="domain" description="PDZ" evidence="9">
    <location>
        <begin position="755"/>
        <end position="825"/>
    </location>
</feature>
<dbReference type="InterPro" id="IPR028204">
    <property type="entry name" value="Tricorn_C1"/>
</dbReference>
<dbReference type="Gene3D" id="2.130.10.10">
    <property type="entry name" value="YVTN repeat-like/Quinoprotein amine dehydrogenase"/>
    <property type="match status" value="1"/>
</dbReference>
<dbReference type="Pfam" id="PF26549">
    <property type="entry name" value="Tricorn_N"/>
    <property type="match status" value="1"/>
</dbReference>
<evidence type="ECO:0000256" key="5">
    <source>
        <dbReference type="ARBA" id="ARBA00022801"/>
    </source>
</evidence>
<dbReference type="Pfam" id="PF14684">
    <property type="entry name" value="Tricorn_C1"/>
    <property type="match status" value="1"/>
</dbReference>
<comment type="subcellular location">
    <subcellularLocation>
        <location evidence="1 7">Cytoplasm</location>
    </subcellularLocation>
</comment>
<comment type="caution">
    <text evidence="10">The sequence shown here is derived from an EMBL/GenBank/DDBJ whole genome shotgun (WGS) entry which is preliminary data.</text>
</comment>
<dbReference type="InterPro" id="IPR029045">
    <property type="entry name" value="ClpP/crotonase-like_dom_sf"/>
</dbReference>
<evidence type="ECO:0000259" key="9">
    <source>
        <dbReference type="PROSITE" id="PS50106"/>
    </source>
</evidence>
<dbReference type="RefSeq" id="WP_386107299.1">
    <property type="nucleotide sequence ID" value="NZ_JBHTJR010000045.1"/>
</dbReference>
<dbReference type="Pfam" id="PF26550">
    <property type="entry name" value="Tricorn_2nd"/>
    <property type="match status" value="1"/>
</dbReference>
<keyword evidence="3 7" id="KW-0963">Cytoplasm</keyword>
<dbReference type="InterPro" id="IPR005151">
    <property type="entry name" value="Tail-specific_protease"/>
</dbReference>
<feature type="signal peptide" evidence="8">
    <location>
        <begin position="1"/>
        <end position="20"/>
    </location>
</feature>
<reference evidence="11" key="1">
    <citation type="journal article" date="2019" name="Int. J. Syst. Evol. Microbiol.">
        <title>The Global Catalogue of Microorganisms (GCM) 10K type strain sequencing project: providing services to taxonomists for standard genome sequencing and annotation.</title>
        <authorList>
            <consortium name="The Broad Institute Genomics Platform"/>
            <consortium name="The Broad Institute Genome Sequencing Center for Infectious Disease"/>
            <person name="Wu L."/>
            <person name="Ma J."/>
        </authorList>
    </citation>
    <scope>NUCLEOTIDE SEQUENCE [LARGE SCALE GENOMIC DNA]</scope>
    <source>
        <strain evidence="11">CCUG 60527</strain>
    </source>
</reference>
<dbReference type="Gene3D" id="2.120.10.60">
    <property type="entry name" value="Tricorn protease N-terminal domain"/>
    <property type="match status" value="1"/>
</dbReference>
<dbReference type="Pfam" id="PF03572">
    <property type="entry name" value="Peptidase_S41"/>
    <property type="match status" value="1"/>
</dbReference>
<dbReference type="Pfam" id="PF13180">
    <property type="entry name" value="PDZ_2"/>
    <property type="match status" value="1"/>
</dbReference>
<dbReference type="EMBL" id="JBHTJR010000045">
    <property type="protein sequence ID" value="MFD0993245.1"/>
    <property type="molecule type" value="Genomic_DNA"/>
</dbReference>
<organism evidence="10 11">
    <name type="scientific">Tenacibaculum geojense</name>
    <dbReference type="NCBI Taxonomy" id="915352"/>
    <lineage>
        <taxon>Bacteria</taxon>
        <taxon>Pseudomonadati</taxon>
        <taxon>Bacteroidota</taxon>
        <taxon>Flavobacteriia</taxon>
        <taxon>Flavobacteriales</taxon>
        <taxon>Flavobacteriaceae</taxon>
        <taxon>Tenacibaculum</taxon>
    </lineage>
</organism>
<evidence type="ECO:0000256" key="4">
    <source>
        <dbReference type="ARBA" id="ARBA00022670"/>
    </source>
</evidence>
<sequence>MQLKQLLSVAALLLSSVAFSQNNFVGNPAISPDASQMAFSYAGDIWTYNFNTKQSKRLTVHETYDTSPVWHSDGKTLAFSSSRKNNNNIFITTTSGGVPTQLTFYPTSNVPTAWNNNDVVFTTKRVYAGPEWDAQIYSVNKNGETPQRLITAYGAMASVSPNGKLIAYVKGACRIAREDYEGSAQRDVWIYNTQTNQYNRITNSKKNDHTPLWDAQGNLYYISAKSGRYNIYKQKISENGTAAGEPTALTSQKEDGVQTFSVSNNGTIVYTVGVDTYRLQNGKASVIDLDLQSDSHFNEEVTKTTSKGADSYAISPDGKSIAFSVDGEVFVKENNKEKKRGNNVSKHFFRDKSAGWLDDNTAVFLSDRDGMFQLYSVKSADKKVSLHRGLKLTTTKLTNEKEDVESYIVSPDNKKIAYQVGRGKLIIADITDGKIKNKVVFADSWDAPSNVSWSPDSKWIAYSQQDLNFDSEIFIQSVSDKNKKMNISMHPRSDRSPVWSKDGKKLAFLSNRSGINYDVWMLWLQKEDWEKSRVDHLEGDYFEATEDEESKDQQAKKDKKKKEVVVTIDEDNIYDRLVQVTSLQDDEFGLAFANDSEFLYYSATDPSTKRRSLYKIKWDGTKPKAVKGTARAAGLTLTNGKLYFMSGGVLKQLDTKSDKVTTLAHSVTYTKNYAKEREQIFEEGIRALTAGFYDPDFHGYNWSKLVAKYKPWALNASTFEDFSYFYNLLLGQLNASHMGYRPSRLYAEGTNEKVGLLGLDVTNVAKGVRVNYVLPNSPADKLKSKLNLGDVITQVNGVNINKNSNFYSLLKNTQGNEVLLTLQSGKEVVIRATRSIRTQQYEAWVTQRKELVNKFSNGQLGYIHIQGMNMPSFERFERELKASGYGKKGIVIDVRYNGGGWTTDRLMAVLNVDQHAYTVPRGATKSLNNNKKFVNNYPFNERAILSVNTKPVVAMCNENSYSNAEIFSHAFKSLELGKLVGQPTFGAVISTGGRSLQNGYIRMPFRAWYVKKSGKNMENEAPAVPDYLVENKPGWKDRGEDAQLQKAVEVLLQQI</sequence>
<dbReference type="PROSITE" id="PS50106">
    <property type="entry name" value="PDZ"/>
    <property type="match status" value="1"/>
</dbReference>